<evidence type="ECO:0000313" key="1">
    <source>
        <dbReference type="EMBL" id="MFD1124706.1"/>
    </source>
</evidence>
<protein>
    <submittedName>
        <fullName evidence="1">Uncharacterized protein</fullName>
    </submittedName>
</protein>
<sequence>MARLKNYWCAKVIRTNGRTVQYRLTMDLQHALNGDPQGRNEMQNALLVIPLAPYLPGRKPRKSQPQARKKSDPPFGIGRVIEIYRLPANVAQRFQVTRSQFIGREYWTTRPFKICNTYLRHDYPWLSQKQIAADITYWQNRLFKDHPRENRFWRFITRQRVHHQLKQIQHRRFRYEQKKWRM</sequence>
<dbReference type="InterPro" id="IPR056096">
    <property type="entry name" value="DUF7679"/>
</dbReference>
<evidence type="ECO:0000313" key="2">
    <source>
        <dbReference type="Proteomes" id="UP001597156"/>
    </source>
</evidence>
<organism evidence="1 2">
    <name type="scientific">Lentilactobacillus raoultii</name>
    <dbReference type="NCBI Taxonomy" id="1987503"/>
    <lineage>
        <taxon>Bacteria</taxon>
        <taxon>Bacillati</taxon>
        <taxon>Bacillota</taxon>
        <taxon>Bacilli</taxon>
        <taxon>Lactobacillales</taxon>
        <taxon>Lactobacillaceae</taxon>
        <taxon>Lentilactobacillus</taxon>
    </lineage>
</organism>
<dbReference type="Proteomes" id="UP001597156">
    <property type="component" value="Unassembled WGS sequence"/>
</dbReference>
<dbReference type="RefSeq" id="WP_121978946.1">
    <property type="nucleotide sequence ID" value="NZ_JBHTLH010000014.1"/>
</dbReference>
<gene>
    <name evidence="1" type="ORF">ACFQ22_04920</name>
</gene>
<dbReference type="EMBL" id="JBHTLH010000014">
    <property type="protein sequence ID" value="MFD1124706.1"/>
    <property type="molecule type" value="Genomic_DNA"/>
</dbReference>
<accession>A0ABW3PHZ6</accession>
<comment type="caution">
    <text evidence="1">The sequence shown here is derived from an EMBL/GenBank/DDBJ whole genome shotgun (WGS) entry which is preliminary data.</text>
</comment>
<reference evidence="2" key="1">
    <citation type="journal article" date="2019" name="Int. J. Syst. Evol. Microbiol.">
        <title>The Global Catalogue of Microorganisms (GCM) 10K type strain sequencing project: providing services to taxonomists for standard genome sequencing and annotation.</title>
        <authorList>
            <consortium name="The Broad Institute Genomics Platform"/>
            <consortium name="The Broad Institute Genome Sequencing Center for Infectious Disease"/>
            <person name="Wu L."/>
            <person name="Ma J."/>
        </authorList>
    </citation>
    <scope>NUCLEOTIDE SEQUENCE [LARGE SCALE GENOMIC DNA]</scope>
    <source>
        <strain evidence="2">CCUG 71848</strain>
    </source>
</reference>
<proteinExistence type="predicted"/>
<keyword evidence="2" id="KW-1185">Reference proteome</keyword>
<name>A0ABW3PHZ6_9LACO</name>
<dbReference type="Pfam" id="PF24727">
    <property type="entry name" value="DUF7679"/>
    <property type="match status" value="1"/>
</dbReference>